<dbReference type="Proteomes" id="UP000315133">
    <property type="component" value="Unassembled WGS sequence"/>
</dbReference>
<dbReference type="SUPFAM" id="SSF52540">
    <property type="entry name" value="P-loop containing nucleoside triphosphate hydrolases"/>
    <property type="match status" value="2"/>
</dbReference>
<evidence type="ECO:0000256" key="2">
    <source>
        <dbReference type="ARBA" id="ARBA00022737"/>
    </source>
</evidence>
<evidence type="ECO:0000256" key="1">
    <source>
        <dbReference type="ARBA" id="ARBA00022448"/>
    </source>
</evidence>
<dbReference type="Pfam" id="PF00005">
    <property type="entry name" value="ABC_tran"/>
    <property type="match status" value="2"/>
</dbReference>
<keyword evidence="2" id="KW-0677">Repeat</keyword>
<dbReference type="PANTHER" id="PTHR43790:SF9">
    <property type="entry name" value="GALACTOFURANOSE TRANSPORTER ATP-BINDING PROTEIN YTFR"/>
    <property type="match status" value="1"/>
</dbReference>
<name>A0A543KL18_9MICO</name>
<proteinExistence type="predicted"/>
<dbReference type="GO" id="GO:0016887">
    <property type="term" value="F:ATP hydrolysis activity"/>
    <property type="evidence" value="ECO:0007669"/>
    <property type="project" value="InterPro"/>
</dbReference>
<accession>A0A543KL18</accession>
<evidence type="ECO:0000256" key="4">
    <source>
        <dbReference type="ARBA" id="ARBA00022840"/>
    </source>
</evidence>
<dbReference type="InterPro" id="IPR003439">
    <property type="entry name" value="ABC_transporter-like_ATP-bd"/>
</dbReference>
<dbReference type="AlphaFoldDB" id="A0A543KL18"/>
<dbReference type="InterPro" id="IPR017871">
    <property type="entry name" value="ABC_transporter-like_CS"/>
</dbReference>
<dbReference type="InterPro" id="IPR027417">
    <property type="entry name" value="P-loop_NTPase"/>
</dbReference>
<dbReference type="SMART" id="SM00382">
    <property type="entry name" value="AAA"/>
    <property type="match status" value="2"/>
</dbReference>
<dbReference type="EMBL" id="VFPU01000001">
    <property type="protein sequence ID" value="TQM95751.1"/>
    <property type="molecule type" value="Genomic_DNA"/>
</dbReference>
<keyword evidence="3" id="KW-0547">Nucleotide-binding</keyword>
<dbReference type="InterPro" id="IPR050107">
    <property type="entry name" value="ABC_carbohydrate_import_ATPase"/>
</dbReference>
<dbReference type="InterPro" id="IPR003593">
    <property type="entry name" value="AAA+_ATPase"/>
</dbReference>
<evidence type="ECO:0000256" key="3">
    <source>
        <dbReference type="ARBA" id="ARBA00022741"/>
    </source>
</evidence>
<dbReference type="PANTHER" id="PTHR43790">
    <property type="entry name" value="CARBOHYDRATE TRANSPORT ATP-BINDING PROTEIN MG119-RELATED"/>
    <property type="match status" value="1"/>
</dbReference>
<feature type="domain" description="ABC transporter" evidence="5">
    <location>
        <begin position="283"/>
        <end position="531"/>
    </location>
</feature>
<dbReference type="Gene3D" id="3.40.50.300">
    <property type="entry name" value="P-loop containing nucleotide triphosphate hydrolases"/>
    <property type="match status" value="2"/>
</dbReference>
<comment type="caution">
    <text evidence="6">The sequence shown here is derived from an EMBL/GenBank/DDBJ whole genome shotgun (WGS) entry which is preliminary data.</text>
</comment>
<dbReference type="GO" id="GO:0005524">
    <property type="term" value="F:ATP binding"/>
    <property type="evidence" value="ECO:0007669"/>
    <property type="project" value="UniProtKB-KW"/>
</dbReference>
<dbReference type="CDD" id="cd03215">
    <property type="entry name" value="ABC_Carb_Monos_II"/>
    <property type="match status" value="1"/>
</dbReference>
<keyword evidence="7" id="KW-1185">Reference proteome</keyword>
<protein>
    <submittedName>
        <fullName evidence="6">Nucleoside ABC transporter ATP-binding protein</fullName>
    </submittedName>
</protein>
<sequence length="534" mass="57444">MTTAGAPPRLRMSGVEKTFGTVRALRSARLEVGAHEVHGLLGGNGAGKTTLMNILYGLYRADAGLIEIDGAQVSISSPRDAIAAGIGMVHQTFLQIESYTVTENIVLGASGLGRFRMDLSEARARIVELSERFGLAVDPDAVVEQLPVGVRQRVEILKALYQGSRILILDEPTTNLTPQEVDDLFASIRTMVDEGMSVILITHKIRETMGVCDRMTIMRDGQYVLDVDRADTSPEHLAATMVGEEVAVATEDADAGVLVAAGLVDDEVADQPERTVETRGGGLSARGLRIANDHGVAIFDDFDVEIAPGEILGIAGVAGNGQVELAEALSGVRPLVAGTVRLGEWELVGGDRQRPTSDWLSLGVSYVPEDRHRDGILPTRSITENLLLGSQRSSEVRSRGLIDWRRARRNAEEVIERFSVRASGPNALAGDLSGGNIQRVILARAFARKPRLLVLHNPTRGLDIRSTQFVYEQVHAAAASGCAVLLISEDLDEVITLSDRIVALYSGSSTGEWARGEADRYEIGRSMTGLVKNA</sequence>
<organism evidence="6 7">
    <name type="scientific">Ornithinimicrobium humiphilum</name>
    <dbReference type="NCBI Taxonomy" id="125288"/>
    <lineage>
        <taxon>Bacteria</taxon>
        <taxon>Bacillati</taxon>
        <taxon>Actinomycetota</taxon>
        <taxon>Actinomycetes</taxon>
        <taxon>Micrococcales</taxon>
        <taxon>Ornithinimicrobiaceae</taxon>
        <taxon>Ornithinimicrobium</taxon>
    </lineage>
</organism>
<evidence type="ECO:0000313" key="7">
    <source>
        <dbReference type="Proteomes" id="UP000315133"/>
    </source>
</evidence>
<gene>
    <name evidence="6" type="ORF">FB476_0601</name>
</gene>
<dbReference type="PROSITE" id="PS00211">
    <property type="entry name" value="ABC_TRANSPORTER_1"/>
    <property type="match status" value="1"/>
</dbReference>
<reference evidence="6 7" key="1">
    <citation type="submission" date="2019-06" db="EMBL/GenBank/DDBJ databases">
        <title>Sequencing the genomes of 1000 actinobacteria strains.</title>
        <authorList>
            <person name="Klenk H.-P."/>
        </authorList>
    </citation>
    <scope>NUCLEOTIDE SEQUENCE [LARGE SCALE GENOMIC DNA]</scope>
    <source>
        <strain evidence="6 7">DSM 12362</strain>
    </source>
</reference>
<evidence type="ECO:0000259" key="5">
    <source>
        <dbReference type="PROSITE" id="PS50893"/>
    </source>
</evidence>
<keyword evidence="4 6" id="KW-0067">ATP-binding</keyword>
<feature type="domain" description="ABC transporter" evidence="5">
    <location>
        <begin position="10"/>
        <end position="245"/>
    </location>
</feature>
<dbReference type="PROSITE" id="PS50893">
    <property type="entry name" value="ABC_TRANSPORTER_2"/>
    <property type="match status" value="2"/>
</dbReference>
<dbReference type="CDD" id="cd03216">
    <property type="entry name" value="ABC_Carb_Monos_I"/>
    <property type="match status" value="1"/>
</dbReference>
<evidence type="ECO:0000313" key="6">
    <source>
        <dbReference type="EMBL" id="TQM95751.1"/>
    </source>
</evidence>
<keyword evidence="1" id="KW-0813">Transport</keyword>